<dbReference type="EMBL" id="QZFR01000119">
    <property type="protein sequence ID" value="RXV64347.1"/>
    <property type="molecule type" value="Genomic_DNA"/>
</dbReference>
<evidence type="ECO:0000256" key="1">
    <source>
        <dbReference type="ARBA" id="ARBA00004651"/>
    </source>
</evidence>
<dbReference type="Pfam" id="PF07690">
    <property type="entry name" value="MFS_1"/>
    <property type="match status" value="2"/>
</dbReference>
<dbReference type="PANTHER" id="PTHR23517:SF3">
    <property type="entry name" value="INTEGRAL MEMBRANE TRANSPORT PROTEIN"/>
    <property type="match status" value="1"/>
</dbReference>
<dbReference type="OrthoDB" id="9793283at2"/>
<dbReference type="GO" id="GO:0005886">
    <property type="term" value="C:plasma membrane"/>
    <property type="evidence" value="ECO:0007669"/>
    <property type="project" value="UniProtKB-SubCell"/>
</dbReference>
<dbReference type="InterPro" id="IPR011701">
    <property type="entry name" value="MFS"/>
</dbReference>
<organism evidence="7 8">
    <name type="scientific">Ligilactobacillus murinus</name>
    <dbReference type="NCBI Taxonomy" id="1622"/>
    <lineage>
        <taxon>Bacteria</taxon>
        <taxon>Bacillati</taxon>
        <taxon>Bacillota</taxon>
        <taxon>Bacilli</taxon>
        <taxon>Lactobacillales</taxon>
        <taxon>Lactobacillaceae</taxon>
        <taxon>Ligilactobacillus</taxon>
    </lineage>
</organism>
<dbReference type="AlphaFoldDB" id="A0A4Q2A5D6"/>
<dbReference type="InterPro" id="IPR036259">
    <property type="entry name" value="MFS_trans_sf"/>
</dbReference>
<dbReference type="PROSITE" id="PS50850">
    <property type="entry name" value="MFS"/>
    <property type="match status" value="1"/>
</dbReference>
<evidence type="ECO:0000313" key="7">
    <source>
        <dbReference type="EMBL" id="RXV64347.1"/>
    </source>
</evidence>
<evidence type="ECO:0000256" key="2">
    <source>
        <dbReference type="ARBA" id="ARBA00022448"/>
    </source>
</evidence>
<dbReference type="SUPFAM" id="SSF103473">
    <property type="entry name" value="MFS general substrate transporter"/>
    <property type="match status" value="1"/>
</dbReference>
<keyword evidence="2" id="KW-0813">Transport</keyword>
<keyword evidence="3" id="KW-1003">Cell membrane</keyword>
<dbReference type="InterPro" id="IPR050171">
    <property type="entry name" value="MFS_Transporters"/>
</dbReference>
<dbReference type="InterPro" id="IPR020846">
    <property type="entry name" value="MFS_dom"/>
</dbReference>
<evidence type="ECO:0000313" key="8">
    <source>
        <dbReference type="Proteomes" id="UP000289316"/>
    </source>
</evidence>
<accession>A0A4Q2A5D6</accession>
<evidence type="ECO:0000256" key="4">
    <source>
        <dbReference type="ARBA" id="ARBA00022692"/>
    </source>
</evidence>
<evidence type="ECO:0000256" key="5">
    <source>
        <dbReference type="ARBA" id="ARBA00022989"/>
    </source>
</evidence>
<keyword evidence="5" id="KW-1133">Transmembrane helix</keyword>
<gene>
    <name evidence="7" type="ORF">D6C19_10785</name>
</gene>
<dbReference type="Gene3D" id="1.20.1250.20">
    <property type="entry name" value="MFS general substrate transporter like domains"/>
    <property type="match status" value="1"/>
</dbReference>
<reference evidence="7 8" key="1">
    <citation type="submission" date="2018-09" db="EMBL/GenBank/DDBJ databases">
        <title>Murine metabolic-syndrome-specific gut microbial biobank.</title>
        <authorList>
            <person name="Liu C."/>
        </authorList>
    </citation>
    <scope>NUCLEOTIDE SEQUENCE [LARGE SCALE GENOMIC DNA]</scope>
    <source>
        <strain evidence="7 8">C-30</strain>
    </source>
</reference>
<protein>
    <submittedName>
        <fullName evidence="7">MFS transporter</fullName>
    </submittedName>
</protein>
<keyword evidence="4" id="KW-0812">Transmembrane</keyword>
<proteinExistence type="predicted"/>
<dbReference type="RefSeq" id="WP_004049638.1">
    <property type="nucleotide sequence ID" value="NZ_CAYEUZ010000001.1"/>
</dbReference>
<dbReference type="PANTHER" id="PTHR23517">
    <property type="entry name" value="RESISTANCE PROTEIN MDTM, PUTATIVE-RELATED-RELATED"/>
    <property type="match status" value="1"/>
</dbReference>
<comment type="subcellular location">
    <subcellularLocation>
        <location evidence="1">Cell membrane</location>
        <topology evidence="1">Multi-pass membrane protein</topology>
    </subcellularLocation>
</comment>
<keyword evidence="6" id="KW-0472">Membrane</keyword>
<evidence type="ECO:0000256" key="3">
    <source>
        <dbReference type="ARBA" id="ARBA00022475"/>
    </source>
</evidence>
<evidence type="ECO:0000256" key="6">
    <source>
        <dbReference type="ARBA" id="ARBA00023136"/>
    </source>
</evidence>
<dbReference type="GO" id="GO:0022857">
    <property type="term" value="F:transmembrane transporter activity"/>
    <property type="evidence" value="ECO:0007669"/>
    <property type="project" value="InterPro"/>
</dbReference>
<comment type="caution">
    <text evidence="7">The sequence shown here is derived from an EMBL/GenBank/DDBJ whole genome shotgun (WGS) entry which is preliminary data.</text>
</comment>
<name>A0A4Q2A5D6_9LACO</name>
<dbReference type="Proteomes" id="UP000289316">
    <property type="component" value="Unassembled WGS sequence"/>
</dbReference>
<sequence length="404" mass="45046">MLSQLRSLNINVRVRLLTSFLSRFFGNMVYPFMSIYLTLYFSDQTAGTMLLIITSAAIVMGFLSGYLADIFGKKKIIIWAQLCQTSALAVMALFNSPIFIIPSVTFMMMLLQNTAIALLNPAAEAMIIDDSTPKNRSFIYAVDYWAMNLSIMFGSMIGGMFFNEYRFELFTLLSLSSLVVLYIMARYLTDDAPSLTGKNNVKQLLLMYGKVLQNRQFVIYCVAQLLVMSLDAQVINYVSVRLAKSFQAVFLGHEITGIQMAGLIRTENTLIVVLMTLVVPSLTKMLGEKRSFLLGLVMYIPAFFFIISSNNFYTLVSAVFVASIGEVFIIPLGKTMLAELSTQELRGTYMALNGFIYRGTALLGALGVMLASTFSPYHLACFWVGLASLGFGCYLYLLPKIKLN</sequence>